<keyword evidence="3" id="KW-1185">Reference proteome</keyword>
<accession>A0A2U9BAN3</accession>
<name>A0A2U9BAN3_SCOMX</name>
<protein>
    <submittedName>
        <fullName evidence="2">Putative tumor suppressor p53-binding protein 1-like</fullName>
    </submittedName>
</protein>
<dbReference type="Proteomes" id="UP000246464">
    <property type="component" value="Chromosome 5"/>
</dbReference>
<reference evidence="2 3" key="1">
    <citation type="submission" date="2017-12" db="EMBL/GenBank/DDBJ databases">
        <title>Integrating genomic resources of turbot (Scophthalmus maximus) in depth evaluation of genetic and physical mapping variation across individuals.</title>
        <authorList>
            <person name="Martinez P."/>
        </authorList>
    </citation>
    <scope>NUCLEOTIDE SEQUENCE [LARGE SCALE GENOMIC DNA]</scope>
</reference>
<evidence type="ECO:0000313" key="2">
    <source>
        <dbReference type="EMBL" id="AWP01011.1"/>
    </source>
</evidence>
<evidence type="ECO:0000313" key="3">
    <source>
        <dbReference type="Proteomes" id="UP000246464"/>
    </source>
</evidence>
<dbReference type="AlphaFoldDB" id="A0A2U9BAN3"/>
<feature type="region of interest" description="Disordered" evidence="1">
    <location>
        <begin position="165"/>
        <end position="186"/>
    </location>
</feature>
<organism evidence="2 3">
    <name type="scientific">Scophthalmus maximus</name>
    <name type="common">Turbot</name>
    <name type="synonym">Psetta maxima</name>
    <dbReference type="NCBI Taxonomy" id="52904"/>
    <lineage>
        <taxon>Eukaryota</taxon>
        <taxon>Metazoa</taxon>
        <taxon>Chordata</taxon>
        <taxon>Craniata</taxon>
        <taxon>Vertebrata</taxon>
        <taxon>Euteleostomi</taxon>
        <taxon>Actinopterygii</taxon>
        <taxon>Neopterygii</taxon>
        <taxon>Teleostei</taxon>
        <taxon>Neoteleostei</taxon>
        <taxon>Acanthomorphata</taxon>
        <taxon>Carangaria</taxon>
        <taxon>Pleuronectiformes</taxon>
        <taxon>Pleuronectoidei</taxon>
        <taxon>Scophthalmidae</taxon>
        <taxon>Scophthalmus</taxon>
    </lineage>
</organism>
<gene>
    <name evidence="2" type="ORF">SMAX5B_014023</name>
</gene>
<sequence>ADVRQKVVSQNTVSSSPSNKLRQRTVSQQTSGLDAAGLRSPAGRGEPESPSFRRTAGPSHCRHVRTVQEVRTTVTRIITDVYYEDGKEVERKVREVRGLCLAAQLPLPGPAQRERGARGRLPRAGQRHLAVPHGQQLHDLRRPGRHQLAVVQGVQPAAQLGGDQQQHRLHQARLPHAVRPRGPILQ</sequence>
<evidence type="ECO:0000256" key="1">
    <source>
        <dbReference type="SAM" id="MobiDB-lite"/>
    </source>
</evidence>
<feature type="compositionally biased region" description="Polar residues" evidence="1">
    <location>
        <begin position="7"/>
        <end position="32"/>
    </location>
</feature>
<dbReference type="EMBL" id="CP026247">
    <property type="protein sequence ID" value="AWP01011.1"/>
    <property type="molecule type" value="Genomic_DNA"/>
</dbReference>
<feature type="compositionally biased region" description="Basic residues" evidence="1">
    <location>
        <begin position="167"/>
        <end position="179"/>
    </location>
</feature>
<feature type="non-terminal residue" evidence="2">
    <location>
        <position position="186"/>
    </location>
</feature>
<feature type="region of interest" description="Disordered" evidence="1">
    <location>
        <begin position="1"/>
        <end position="60"/>
    </location>
</feature>
<feature type="non-terminal residue" evidence="2">
    <location>
        <position position="1"/>
    </location>
</feature>
<proteinExistence type="predicted"/>